<keyword evidence="1 7" id="KW-0808">Transferase</keyword>
<feature type="binding site" evidence="5">
    <location>
        <position position="51"/>
    </location>
    <ligand>
        <name>ATP</name>
        <dbReference type="ChEBI" id="CHEBI:30616"/>
    </ligand>
</feature>
<dbReference type="InterPro" id="IPR011009">
    <property type="entry name" value="Kinase-like_dom_sf"/>
</dbReference>
<keyword evidence="4 5" id="KW-0067">ATP-binding</keyword>
<feature type="domain" description="Protein kinase" evidence="6">
    <location>
        <begin position="23"/>
        <end position="276"/>
    </location>
</feature>
<sequence>MTPIVPSAVLPLLTGDPAKVGPFQLVGRLGSGGMGTVFAGVTGRGERAAVKLIHPSLANDKEFRARFAREVAVLRRMHSFCTALVLDADTAGPRPWLATEYVPGPTLERRLQSGGPLSEDELYGLAGGLAEALVAMHGAAVVHRDLKPANVILSPGGPKVIDFGIARALDDTALTRTGTLVGSPGWLSPEEYRGEPAGPAADVYNWGLLIAHAASGLPPFGTGRPEVLALRVLNDAVHTDAVPGKLRKLVERALAKQPGPRPSSVELLAGVAEAWRRDGETAADEPVDFITQRIHHTWVMPVGDEQPWPLRRRRVRKWWVAAGVVSILLASAALINTVTDPGTSPRQQKLVATTVPRQVPAVAATATPSAADTTDAPATSWQGLRIPLPPGWKLGENDESGAELLAPGEKTHVAGLVVTWLGAPHANTWPTDVLDQDSGWHVGDPPYCMAPGSTEQDLATRDGKLIRREQLTLNGGYRAEYRVWNVPCENGSRFTTKAWYIPEAELVLYNLAADVRYGKEYDEIVAGLDLTGWKPEIPEVAETFRGMKMVLPAGWSLKAVSGRVACISSPSTKGSSGPWALACPPDSLVIEVNPPNGWPGEELGEPIPNDLAVRSPCLAGGGVTQIHDDEAAELNPAGAVSLYEGLSTSRVMEAGKLTTAKLADGRRAAYRSWRMSCEFGRTYTTKIWYLPVSKVALYVLSQHPEDVAGHKKIIKSLNLTDLNTR</sequence>
<dbReference type="GO" id="GO:0004674">
    <property type="term" value="F:protein serine/threonine kinase activity"/>
    <property type="evidence" value="ECO:0007669"/>
    <property type="project" value="UniProtKB-EC"/>
</dbReference>
<evidence type="ECO:0000256" key="5">
    <source>
        <dbReference type="PROSITE-ProRule" id="PRU10141"/>
    </source>
</evidence>
<dbReference type="SMART" id="SM00220">
    <property type="entry name" value="S_TKc"/>
    <property type="match status" value="1"/>
</dbReference>
<evidence type="ECO:0000259" key="6">
    <source>
        <dbReference type="PROSITE" id="PS50011"/>
    </source>
</evidence>
<name>A0ABV3H7F7_9ACTN</name>
<gene>
    <name evidence="7" type="ORF">AB0K40_23385</name>
</gene>
<accession>A0ABV3H7F7</accession>
<keyword evidence="2 5" id="KW-0547">Nucleotide-binding</keyword>
<dbReference type="Pfam" id="PF00069">
    <property type="entry name" value="Pkinase"/>
    <property type="match status" value="1"/>
</dbReference>
<evidence type="ECO:0000256" key="2">
    <source>
        <dbReference type="ARBA" id="ARBA00022741"/>
    </source>
</evidence>
<dbReference type="InterPro" id="IPR017441">
    <property type="entry name" value="Protein_kinase_ATP_BS"/>
</dbReference>
<dbReference type="PROSITE" id="PS00107">
    <property type="entry name" value="PROTEIN_KINASE_ATP"/>
    <property type="match status" value="1"/>
</dbReference>
<evidence type="ECO:0000313" key="7">
    <source>
        <dbReference type="EMBL" id="MEV4288466.1"/>
    </source>
</evidence>
<evidence type="ECO:0000256" key="4">
    <source>
        <dbReference type="ARBA" id="ARBA00022840"/>
    </source>
</evidence>
<dbReference type="PROSITE" id="PS50011">
    <property type="entry name" value="PROTEIN_KINASE_DOM"/>
    <property type="match status" value="1"/>
</dbReference>
<dbReference type="Gene3D" id="1.10.510.10">
    <property type="entry name" value="Transferase(Phosphotransferase) domain 1"/>
    <property type="match status" value="1"/>
</dbReference>
<dbReference type="InterPro" id="IPR008271">
    <property type="entry name" value="Ser/Thr_kinase_AS"/>
</dbReference>
<dbReference type="RefSeq" id="WP_364453356.1">
    <property type="nucleotide sequence ID" value="NZ_JBFARM010000007.1"/>
</dbReference>
<evidence type="ECO:0000313" key="8">
    <source>
        <dbReference type="Proteomes" id="UP001552427"/>
    </source>
</evidence>
<protein>
    <submittedName>
        <fullName evidence="7">Serine/threonine-protein kinase</fullName>
        <ecNumber evidence="7">2.7.11.1</ecNumber>
    </submittedName>
</protein>
<dbReference type="SUPFAM" id="SSF56112">
    <property type="entry name" value="Protein kinase-like (PK-like)"/>
    <property type="match status" value="1"/>
</dbReference>
<dbReference type="PANTHER" id="PTHR43289:SF34">
    <property type="entry name" value="SERINE_THREONINE-PROTEIN KINASE YBDM-RELATED"/>
    <property type="match status" value="1"/>
</dbReference>
<evidence type="ECO:0000256" key="3">
    <source>
        <dbReference type="ARBA" id="ARBA00022777"/>
    </source>
</evidence>
<reference evidence="7 8" key="1">
    <citation type="submission" date="2024-06" db="EMBL/GenBank/DDBJ databases">
        <title>The Natural Products Discovery Center: Release of the First 8490 Sequenced Strains for Exploring Actinobacteria Biosynthetic Diversity.</title>
        <authorList>
            <person name="Kalkreuter E."/>
            <person name="Kautsar S.A."/>
            <person name="Yang D."/>
            <person name="Bader C.D."/>
            <person name="Teijaro C.N."/>
            <person name="Fluegel L."/>
            <person name="Davis C.M."/>
            <person name="Simpson J.R."/>
            <person name="Lauterbach L."/>
            <person name="Steele A.D."/>
            <person name="Gui C."/>
            <person name="Meng S."/>
            <person name="Li G."/>
            <person name="Viehrig K."/>
            <person name="Ye F."/>
            <person name="Su P."/>
            <person name="Kiefer A.F."/>
            <person name="Nichols A."/>
            <person name="Cepeda A.J."/>
            <person name="Yan W."/>
            <person name="Fan B."/>
            <person name="Jiang Y."/>
            <person name="Adhikari A."/>
            <person name="Zheng C.-J."/>
            <person name="Schuster L."/>
            <person name="Cowan T.M."/>
            <person name="Smanski M.J."/>
            <person name="Chevrette M.G."/>
            <person name="De Carvalho L.P.S."/>
            <person name="Shen B."/>
        </authorList>
    </citation>
    <scope>NUCLEOTIDE SEQUENCE [LARGE SCALE GENOMIC DNA]</scope>
    <source>
        <strain evidence="7 8">NPDC049574</strain>
    </source>
</reference>
<dbReference type="EMBL" id="JBFARM010000007">
    <property type="protein sequence ID" value="MEV4288466.1"/>
    <property type="molecule type" value="Genomic_DNA"/>
</dbReference>
<dbReference type="PANTHER" id="PTHR43289">
    <property type="entry name" value="MITOGEN-ACTIVATED PROTEIN KINASE KINASE KINASE 20-RELATED"/>
    <property type="match status" value="1"/>
</dbReference>
<dbReference type="Gene3D" id="3.30.200.20">
    <property type="entry name" value="Phosphorylase Kinase, domain 1"/>
    <property type="match status" value="1"/>
</dbReference>
<dbReference type="PROSITE" id="PS00108">
    <property type="entry name" value="PROTEIN_KINASE_ST"/>
    <property type="match status" value="1"/>
</dbReference>
<dbReference type="EC" id="2.7.11.1" evidence="7"/>
<dbReference type="CDD" id="cd14014">
    <property type="entry name" value="STKc_PknB_like"/>
    <property type="match status" value="1"/>
</dbReference>
<proteinExistence type="predicted"/>
<organism evidence="7 8">
    <name type="scientific">Nonomuraea bangladeshensis</name>
    <dbReference type="NCBI Taxonomy" id="404385"/>
    <lineage>
        <taxon>Bacteria</taxon>
        <taxon>Bacillati</taxon>
        <taxon>Actinomycetota</taxon>
        <taxon>Actinomycetes</taxon>
        <taxon>Streptosporangiales</taxon>
        <taxon>Streptosporangiaceae</taxon>
        <taxon>Nonomuraea</taxon>
    </lineage>
</organism>
<dbReference type="Proteomes" id="UP001552427">
    <property type="component" value="Unassembled WGS sequence"/>
</dbReference>
<keyword evidence="3 7" id="KW-0418">Kinase</keyword>
<evidence type="ECO:0000256" key="1">
    <source>
        <dbReference type="ARBA" id="ARBA00022679"/>
    </source>
</evidence>
<keyword evidence="8" id="KW-1185">Reference proteome</keyword>
<dbReference type="InterPro" id="IPR000719">
    <property type="entry name" value="Prot_kinase_dom"/>
</dbReference>
<comment type="caution">
    <text evidence="7">The sequence shown here is derived from an EMBL/GenBank/DDBJ whole genome shotgun (WGS) entry which is preliminary data.</text>
</comment>